<dbReference type="EMBL" id="AP019400">
    <property type="protein sequence ID" value="BBI30827.1"/>
    <property type="molecule type" value="Genomic_DNA"/>
</dbReference>
<dbReference type="AlphaFoldDB" id="A0A3T1CY85"/>
<reference evidence="1 2" key="1">
    <citation type="submission" date="2019-01" db="EMBL/GenBank/DDBJ databases">
        <title>Complete genome sequence of Cohnella hallensis HS21 isolated from Korean fir (Abies koreana) rhizospheric soil.</title>
        <authorList>
            <person name="Jiang L."/>
            <person name="Kang S.W."/>
            <person name="Kim S."/>
            <person name="Jung J."/>
            <person name="Kim C.Y."/>
            <person name="Kim D.H."/>
            <person name="Kim S.W."/>
            <person name="Lee J."/>
        </authorList>
    </citation>
    <scope>NUCLEOTIDE SEQUENCE [LARGE SCALE GENOMIC DNA]</scope>
    <source>
        <strain evidence="1 2">HS21</strain>
    </source>
</reference>
<gene>
    <name evidence="1" type="ORF">KCTCHS21_02260</name>
</gene>
<evidence type="ECO:0008006" key="3">
    <source>
        <dbReference type="Google" id="ProtNLM"/>
    </source>
</evidence>
<evidence type="ECO:0000313" key="1">
    <source>
        <dbReference type="EMBL" id="BBI30827.1"/>
    </source>
</evidence>
<protein>
    <recommendedName>
        <fullName evidence="3">Ferric siderophore reductase C-terminal domain-containing protein</fullName>
    </recommendedName>
</protein>
<dbReference type="KEGG" id="cohn:KCTCHS21_02260"/>
<sequence>MSAFIWEQLDKQFNIALEQRGEAVASISAAAFLDRDAMRSFLGAYKPLIEGLDDTVAAAYFSSWFGSIASAMHFSVSVHDVTPDFSLSNLTAHVIKETGFTRIGFQLTHGNVDQAPKDTMGRAAWRDLAFTQFYSHTARPLMECLSEASGLNVGLLWGQLPTALTNFREHCQTTIENEAVLRQLAEDEHFVQTGLPPQVFGRSKNPLHVSVRKIAHPLDPNKQLHMKNVCCLQYLRQDRYYCYTCPRLTKKERAEFKF</sequence>
<proteinExistence type="predicted"/>
<dbReference type="OrthoDB" id="2819999at2"/>
<keyword evidence="2" id="KW-1185">Reference proteome</keyword>
<evidence type="ECO:0000313" key="2">
    <source>
        <dbReference type="Proteomes" id="UP000289856"/>
    </source>
</evidence>
<dbReference type="Proteomes" id="UP000289856">
    <property type="component" value="Chromosome"/>
</dbReference>
<name>A0A3T1CY85_9BACL</name>
<dbReference type="RefSeq" id="WP_130604747.1">
    <property type="nucleotide sequence ID" value="NZ_AP019400.1"/>
</dbReference>
<accession>A0A3T1CY85</accession>
<organism evidence="1 2">
    <name type="scientific">Cohnella abietis</name>
    <dbReference type="NCBI Taxonomy" id="2507935"/>
    <lineage>
        <taxon>Bacteria</taxon>
        <taxon>Bacillati</taxon>
        <taxon>Bacillota</taxon>
        <taxon>Bacilli</taxon>
        <taxon>Bacillales</taxon>
        <taxon>Paenibacillaceae</taxon>
        <taxon>Cohnella</taxon>
    </lineage>
</organism>